<organism evidence="7 8">
    <name type="scientific">Pyronema omphalodes (strain CBS 100304)</name>
    <name type="common">Pyronema confluens</name>
    <dbReference type="NCBI Taxonomy" id="1076935"/>
    <lineage>
        <taxon>Eukaryota</taxon>
        <taxon>Fungi</taxon>
        <taxon>Dikarya</taxon>
        <taxon>Ascomycota</taxon>
        <taxon>Pezizomycotina</taxon>
        <taxon>Pezizomycetes</taxon>
        <taxon>Pezizales</taxon>
        <taxon>Pyronemataceae</taxon>
        <taxon>Pyronema</taxon>
    </lineage>
</organism>
<dbReference type="PANTHER" id="PTHR31394:SF1">
    <property type="entry name" value="TRANSMEMBRANE PROTEIN 199"/>
    <property type="match status" value="1"/>
</dbReference>
<keyword evidence="8" id="KW-1185">Reference proteome</keyword>
<accession>U4LUQ7</accession>
<feature type="transmembrane region" description="Helical" evidence="6">
    <location>
        <begin position="148"/>
        <end position="170"/>
    </location>
</feature>
<dbReference type="eggNOG" id="ENOG502RXKD">
    <property type="taxonomic scope" value="Eukaryota"/>
</dbReference>
<dbReference type="STRING" id="1076935.U4LUQ7"/>
<protein>
    <submittedName>
        <fullName evidence="7">Similar to Vacuolar ATPase assembly integral membrane protein vph2 acc. no. O74920</fullName>
    </submittedName>
</protein>
<dbReference type="OrthoDB" id="19981at2759"/>
<dbReference type="AlphaFoldDB" id="U4LUQ7"/>
<sequence>MVLLTTTPRIHSALTAYNALPSVDSPLSAEECITHTDLRLISQSLISRSSDYSYAALLRGSSVYTPPPPPPPPKTPEYIALMKRLRQEAEEREYRGLTTEAEEVVEEEMTWKEVKSQISVIFNVMLSVFATAAAVWKVAESWDAPERLAAAFASAILVGVAEVVLFMGYVRRLDQGKKVEGKKKDVASIKAVWEVGVDGVKARVTGN</sequence>
<dbReference type="Proteomes" id="UP000018144">
    <property type="component" value="Unassembled WGS sequence"/>
</dbReference>
<evidence type="ECO:0000256" key="3">
    <source>
        <dbReference type="ARBA" id="ARBA00022824"/>
    </source>
</evidence>
<dbReference type="OMA" id="IWYATAN"/>
<evidence type="ECO:0000313" key="8">
    <source>
        <dbReference type="Proteomes" id="UP000018144"/>
    </source>
</evidence>
<evidence type="ECO:0000256" key="4">
    <source>
        <dbReference type="ARBA" id="ARBA00022989"/>
    </source>
</evidence>
<comment type="subcellular location">
    <subcellularLocation>
        <location evidence="1">Endoplasmic reticulum membrane</location>
        <topology evidence="1">Multi-pass membrane protein</topology>
    </subcellularLocation>
</comment>
<keyword evidence="4 6" id="KW-1133">Transmembrane helix</keyword>
<dbReference type="PANTHER" id="PTHR31394">
    <property type="entry name" value="TRANSMEMBRANE PROTEIN 199"/>
    <property type="match status" value="1"/>
</dbReference>
<dbReference type="GO" id="GO:0070072">
    <property type="term" value="P:vacuolar proton-transporting V-type ATPase complex assembly"/>
    <property type="evidence" value="ECO:0007669"/>
    <property type="project" value="InterPro"/>
</dbReference>
<dbReference type="Pfam" id="PF11712">
    <property type="entry name" value="Vma12"/>
    <property type="match status" value="1"/>
</dbReference>
<dbReference type="InterPro" id="IPR021013">
    <property type="entry name" value="ATPase_Vma12"/>
</dbReference>
<evidence type="ECO:0000256" key="5">
    <source>
        <dbReference type="ARBA" id="ARBA00023136"/>
    </source>
</evidence>
<evidence type="ECO:0000313" key="7">
    <source>
        <dbReference type="EMBL" id="CCX33922.1"/>
    </source>
</evidence>
<name>U4LUQ7_PYROM</name>
<evidence type="ECO:0000256" key="2">
    <source>
        <dbReference type="ARBA" id="ARBA00022692"/>
    </source>
</evidence>
<evidence type="ECO:0000256" key="1">
    <source>
        <dbReference type="ARBA" id="ARBA00004477"/>
    </source>
</evidence>
<feature type="transmembrane region" description="Helical" evidence="6">
    <location>
        <begin position="118"/>
        <end position="136"/>
    </location>
</feature>
<keyword evidence="5 6" id="KW-0472">Membrane</keyword>
<evidence type="ECO:0000256" key="6">
    <source>
        <dbReference type="SAM" id="Phobius"/>
    </source>
</evidence>
<gene>
    <name evidence="7" type="ORF">PCON_02185</name>
</gene>
<reference evidence="7 8" key="1">
    <citation type="journal article" date="2013" name="PLoS Genet.">
        <title>The genome and development-dependent transcriptomes of Pyronema confluens: a window into fungal evolution.</title>
        <authorList>
            <person name="Traeger S."/>
            <person name="Altegoer F."/>
            <person name="Freitag M."/>
            <person name="Gabaldon T."/>
            <person name="Kempken F."/>
            <person name="Kumar A."/>
            <person name="Marcet-Houben M."/>
            <person name="Poggeler S."/>
            <person name="Stajich J.E."/>
            <person name="Nowrousian M."/>
        </authorList>
    </citation>
    <scope>NUCLEOTIDE SEQUENCE [LARGE SCALE GENOMIC DNA]</scope>
    <source>
        <strain evidence="8">CBS 100304</strain>
        <tissue evidence="7">Vegetative mycelium</tissue>
    </source>
</reference>
<keyword evidence="2 6" id="KW-0812">Transmembrane</keyword>
<dbReference type="GO" id="GO:0005789">
    <property type="term" value="C:endoplasmic reticulum membrane"/>
    <property type="evidence" value="ECO:0007669"/>
    <property type="project" value="UniProtKB-SubCell"/>
</dbReference>
<keyword evidence="3" id="KW-0256">Endoplasmic reticulum</keyword>
<dbReference type="EMBL" id="HF936260">
    <property type="protein sequence ID" value="CCX33922.1"/>
    <property type="molecule type" value="Genomic_DNA"/>
</dbReference>
<proteinExistence type="predicted"/>